<organism evidence="4 5">
    <name type="scientific">Brevundimonas goettingensis</name>
    <dbReference type="NCBI Taxonomy" id="2774190"/>
    <lineage>
        <taxon>Bacteria</taxon>
        <taxon>Pseudomonadati</taxon>
        <taxon>Pseudomonadota</taxon>
        <taxon>Alphaproteobacteria</taxon>
        <taxon>Caulobacterales</taxon>
        <taxon>Caulobacteraceae</taxon>
        <taxon>Brevundimonas</taxon>
    </lineage>
</organism>
<dbReference type="GO" id="GO:0005975">
    <property type="term" value="P:carbohydrate metabolic process"/>
    <property type="evidence" value="ECO:0007669"/>
    <property type="project" value="InterPro"/>
</dbReference>
<dbReference type="Proteomes" id="UP000663918">
    <property type="component" value="Chromosome"/>
</dbReference>
<feature type="region of interest" description="Disordered" evidence="1">
    <location>
        <begin position="1"/>
        <end position="23"/>
    </location>
</feature>
<dbReference type="PANTHER" id="PTHR11051">
    <property type="entry name" value="GLYCOSYL HYDROLASE-RELATED"/>
    <property type="match status" value="1"/>
</dbReference>
<dbReference type="Gene3D" id="1.50.10.10">
    <property type="match status" value="1"/>
</dbReference>
<keyword evidence="5" id="KW-1185">Reference proteome</keyword>
<dbReference type="EMBL" id="CP062222">
    <property type="protein sequence ID" value="QTC93343.1"/>
    <property type="molecule type" value="Genomic_DNA"/>
</dbReference>
<dbReference type="Gene3D" id="2.70.98.40">
    <property type="entry name" value="Glycoside hydrolase, family 65, N-terminal domain"/>
    <property type="match status" value="1"/>
</dbReference>
<evidence type="ECO:0000256" key="1">
    <source>
        <dbReference type="SAM" id="MobiDB-lite"/>
    </source>
</evidence>
<dbReference type="Pfam" id="PF03632">
    <property type="entry name" value="Glyco_hydro_65m"/>
    <property type="match status" value="1"/>
</dbReference>
<sequence>MEPERMTEPLNPPDETGPRNGDLPAYVGNGVIGLRVREQPLQTGMAIVSGFAGEHPERRVEAAAPAPYPLAGDLALNGVWLNDQPSAVSNLVQRYDFSTGELTSAFRFEAGGVSAEVVVLTFASRSAPAVVLQEVEVRVSAACQVGLRAIVETAGLRGRVARRRTDTPGEPEPACDGSLLWEAEGGLSQCGYALSTEIVGGGNAERTVQTWDAAGPLRTDYRLRARADRPVRLRQMVAILPSMLHERPDEEATRRIARARATGFDALRRRNREAWADIWKSRIVVHGASERHQALIDAAVFYLNCSVHEASPAATSIFGLATWHDYTYYYGHVMWDVDAFCVPPLLFMQPDAARAILDFRTRGLPAARSNARLSGRQGAQFPWEAAPLSGQEAAPGAGESAAHEDHGSLHTARAFALYADVTGDEAFLKEAAWPVLSGVADWIVSRLTRTSRGLELLRATGPAEVPEPPDNDAFTLMAAGEILRRAAHAAQQIGREIPEAWKEAARDLYLPVRSDHVIAAHDGFRVSEPKGATPSPLAGLFPYDHPAPAIERKATLEFYLAHWKAYVGAPMFPALYVTWAAMAGDRDLALELFEEGYAAYDKGRFHQCLEYRPDHPDSQVAAGPFFANLGGMLLGLTLGLTGLVVDDGDPQNWPRRPIVLPQGWSAIEIGRVWVRGRPMRLIARQGAERAELTPE</sequence>
<name>A0A975C3T5_9CAUL</name>
<reference evidence="4" key="1">
    <citation type="submission" date="2020-09" db="EMBL/GenBank/DDBJ databases">
        <title>Brevundimonas sp. LVF2 isolated from a puddle in Goettingen, Germany.</title>
        <authorList>
            <person name="Friedrich I."/>
            <person name="Klassen A."/>
            <person name="Hannes N."/>
            <person name="Schneider D."/>
            <person name="Hertel R."/>
            <person name="Daniel R."/>
        </authorList>
    </citation>
    <scope>NUCLEOTIDE SEQUENCE</scope>
    <source>
        <strain evidence="4">LVF2</strain>
    </source>
</reference>
<dbReference type="InterPro" id="IPR005196">
    <property type="entry name" value="Glyco_hydro_65_N"/>
</dbReference>
<dbReference type="KEGG" id="bgoe:IFJ75_13325"/>
<dbReference type="InterPro" id="IPR005195">
    <property type="entry name" value="Glyco_hydro_65_M"/>
</dbReference>
<feature type="domain" description="Glycoside hydrolase family 65 N-terminal" evidence="3">
    <location>
        <begin position="26"/>
        <end position="240"/>
    </location>
</feature>
<dbReference type="InterPro" id="IPR008928">
    <property type="entry name" value="6-hairpin_glycosidase_sf"/>
</dbReference>
<evidence type="ECO:0000259" key="2">
    <source>
        <dbReference type="Pfam" id="PF03632"/>
    </source>
</evidence>
<evidence type="ECO:0000259" key="3">
    <source>
        <dbReference type="Pfam" id="PF03636"/>
    </source>
</evidence>
<dbReference type="AlphaFoldDB" id="A0A975C3T5"/>
<dbReference type="SUPFAM" id="SSF48208">
    <property type="entry name" value="Six-hairpin glycosidases"/>
    <property type="match status" value="1"/>
</dbReference>
<keyword evidence="4" id="KW-0378">Hydrolase</keyword>
<evidence type="ECO:0000313" key="5">
    <source>
        <dbReference type="Proteomes" id="UP000663918"/>
    </source>
</evidence>
<gene>
    <name evidence="4" type="ORF">IFJ75_13325</name>
</gene>
<evidence type="ECO:0000313" key="4">
    <source>
        <dbReference type="EMBL" id="QTC93343.1"/>
    </source>
</evidence>
<dbReference type="InterPro" id="IPR012341">
    <property type="entry name" value="6hp_glycosidase-like_sf"/>
</dbReference>
<dbReference type="GO" id="GO:0004553">
    <property type="term" value="F:hydrolase activity, hydrolyzing O-glycosyl compounds"/>
    <property type="evidence" value="ECO:0007669"/>
    <property type="project" value="TreeGrafter"/>
</dbReference>
<dbReference type="PANTHER" id="PTHR11051:SF8">
    <property type="entry name" value="PROTEIN-GLUCOSYLGALACTOSYLHYDROXYLYSINE GLUCOSIDASE"/>
    <property type="match status" value="1"/>
</dbReference>
<proteinExistence type="predicted"/>
<feature type="domain" description="Glycoside hydrolase family 65 central catalytic" evidence="2">
    <location>
        <begin position="328"/>
        <end position="525"/>
    </location>
</feature>
<dbReference type="InterPro" id="IPR037018">
    <property type="entry name" value="GH65_N"/>
</dbReference>
<dbReference type="Pfam" id="PF03636">
    <property type="entry name" value="Glyco_hydro_65N"/>
    <property type="match status" value="1"/>
</dbReference>
<accession>A0A975C3T5</accession>
<protein>
    <submittedName>
        <fullName evidence="4">Glycoside hydrolase family 65 protein</fullName>
    </submittedName>
</protein>